<dbReference type="Pfam" id="PF04616">
    <property type="entry name" value="Glyco_hydro_43"/>
    <property type="match status" value="1"/>
</dbReference>
<dbReference type="CDD" id="cd18823">
    <property type="entry name" value="GH43_RcAra43A-like"/>
    <property type="match status" value="1"/>
</dbReference>
<dbReference type="Gene3D" id="2.60.120.260">
    <property type="entry name" value="Galactose-binding domain-like"/>
    <property type="match status" value="2"/>
</dbReference>
<dbReference type="InterPro" id="IPR006710">
    <property type="entry name" value="Glyco_hydro_43"/>
</dbReference>
<evidence type="ECO:0000313" key="6">
    <source>
        <dbReference type="EMBL" id="MFD0789588.1"/>
    </source>
</evidence>
<reference evidence="7" key="1">
    <citation type="journal article" date="2019" name="Int. J. Syst. Evol. Microbiol.">
        <title>The Global Catalogue of Microorganisms (GCM) 10K type strain sequencing project: providing services to taxonomists for standard genome sequencing and annotation.</title>
        <authorList>
            <consortium name="The Broad Institute Genomics Platform"/>
            <consortium name="The Broad Institute Genome Sequencing Center for Infectious Disease"/>
            <person name="Wu L."/>
            <person name="Ma J."/>
        </authorList>
    </citation>
    <scope>NUCLEOTIDE SEQUENCE [LARGE SCALE GENOMIC DNA]</scope>
    <source>
        <strain evidence="7">CCUG 54523</strain>
    </source>
</reference>
<comment type="similarity">
    <text evidence="1">Belongs to the glycosyl hydrolase 43 family.</text>
</comment>
<dbReference type="Pfam" id="PF02839">
    <property type="entry name" value="CBM_5_12"/>
    <property type="match status" value="1"/>
</dbReference>
<comment type="caution">
    <text evidence="6">The sequence shown here is derived from an EMBL/GenBank/DDBJ whole genome shotgun (WGS) entry which is preliminary data.</text>
</comment>
<dbReference type="CDD" id="cd12215">
    <property type="entry name" value="ChiC_BD"/>
    <property type="match status" value="2"/>
</dbReference>
<dbReference type="Gene3D" id="2.115.10.20">
    <property type="entry name" value="Glycosyl hydrolase domain, family 43"/>
    <property type="match status" value="1"/>
</dbReference>
<organism evidence="6 7">
    <name type="scientific">Microbacterium insulae</name>
    <dbReference type="NCBI Taxonomy" id="483014"/>
    <lineage>
        <taxon>Bacteria</taxon>
        <taxon>Bacillati</taxon>
        <taxon>Actinomycetota</taxon>
        <taxon>Actinomycetes</taxon>
        <taxon>Micrococcales</taxon>
        <taxon>Microbacteriaceae</taxon>
        <taxon>Microbacterium</taxon>
    </lineage>
</organism>
<dbReference type="SMART" id="SM00495">
    <property type="entry name" value="ChtBD3"/>
    <property type="match status" value="2"/>
</dbReference>
<name>A0ABW3AF41_9MICO</name>
<dbReference type="Gene3D" id="2.10.10.20">
    <property type="entry name" value="Carbohydrate-binding module superfamily 5/12"/>
    <property type="match status" value="2"/>
</dbReference>
<feature type="signal peptide" evidence="4">
    <location>
        <begin position="1"/>
        <end position="25"/>
    </location>
</feature>
<proteinExistence type="inferred from homology"/>
<protein>
    <submittedName>
        <fullName evidence="6">Family 43 glycosylhydrolase</fullName>
    </submittedName>
</protein>
<dbReference type="Pfam" id="PF07554">
    <property type="entry name" value="FIVAR"/>
    <property type="match status" value="2"/>
</dbReference>
<feature type="domain" description="Chitin-binding type-3" evidence="5">
    <location>
        <begin position="982"/>
        <end position="1025"/>
    </location>
</feature>
<feature type="domain" description="Chitin-binding type-3" evidence="5">
    <location>
        <begin position="933"/>
        <end position="976"/>
    </location>
</feature>
<sequence length="1027" mass="108842">MLVAVTAVIAALTLSQLTGVDSASAATSYTVSHSEVTTTKGTLNKTYYQGTWGATSRSHYAPAGSSFEIVFDGSKLELYGLTDVGHGTGRVFVDGVEVGMANYRAAKNSTARVLFTKDGLAEGRHVLLVQVEGGYIDHASAVFTTNTTPAPTADDLTNAVRAAAVKVEGDHTPASWPAFRDARTAATALGTGGTAAERAAALAQLKSATAALVEVGGLRDLIADYSTRVPSDYTEASWQPFASALSAAQDLEGTSSSTNAEVVAAKSALQSAAAGLDALTTGTFEPITNNTFWTDTDGNPIYSQGGGIFQFGDTYYWYGVHYKEAETYRNSPTRAYNTSTFASIPVYSSKDLVNWNFENDVATTSTPITVPESQGTYFAKMQTLADAIWVGRLGVVYNENTGKYVLMVQSGQGFEPDTSKRGMVLFLQGDSPTDDFDYGNIQPQITNVPTNSTGDQTVFTDDDGTDYLIFSNSSGRANAYVGKIAPSDSLSIEPAVHVNRVNGGREGNAMFKLNGKYYMLTSDLHGWNSSVNHVIESLTGDIQGTYSPEYTLKGTEKDYSLVTQTGFFVTIHGTEQDTVLYAGDRWANFAWNGIGYNQWVPLSYDNDELSFNALTHWELNAVTGEWRVGANNNYVRNPDFAADRIAVTNVTGWTTTVDADSATSAFVSNPGPGADSSRFALQLGAAGAFSGSVSQENEVPGGVYTFRAKVNTAGGLEYARVVIRGENGQRHTVDLNNATSGWASVEARDMKISGGVATISVEARSAGGNQNVRVDSLSLVRQATDSAALQSVYDDTESASVSDYSAASWSPFADARTHAGSVLAAATSTQAEIDAAASALTAARDGLVSAVTSVSVTTSKALYAVGAPFQPETLTVTTRKTDGTEAQLGDGQYTVAGFSSAQAGEKTLTVTVSSQLTATGAAATTTTVKVTVLAAWSATTAYNTGQKVLFADAIWLASWWTKNQKPGDPYGPWQEIREQAGVAVWTSSRIFNTGDVVIHNGNKYVAKWWTRNQAPGDPNGPWKPATP</sequence>
<dbReference type="Gene3D" id="1.20.1270.70">
    <property type="entry name" value="Designed single chain three-helix bundle"/>
    <property type="match status" value="2"/>
</dbReference>
<dbReference type="Pfam" id="PF07523">
    <property type="entry name" value="Big_3"/>
    <property type="match status" value="1"/>
</dbReference>
<dbReference type="RefSeq" id="WP_204980683.1">
    <property type="nucleotide sequence ID" value="NZ_JBHTII010000001.1"/>
</dbReference>
<evidence type="ECO:0000259" key="5">
    <source>
        <dbReference type="SMART" id="SM00495"/>
    </source>
</evidence>
<evidence type="ECO:0000256" key="1">
    <source>
        <dbReference type="ARBA" id="ARBA00009865"/>
    </source>
</evidence>
<dbReference type="EMBL" id="JBHTII010000001">
    <property type="protein sequence ID" value="MFD0789588.1"/>
    <property type="molecule type" value="Genomic_DNA"/>
</dbReference>
<evidence type="ECO:0000313" key="7">
    <source>
        <dbReference type="Proteomes" id="UP001597055"/>
    </source>
</evidence>
<dbReference type="PANTHER" id="PTHR22925:SF3">
    <property type="entry name" value="GLYCOSYL HYDROLASE FAMILY PROTEIN 43"/>
    <property type="match status" value="1"/>
</dbReference>
<dbReference type="InterPro" id="IPR022038">
    <property type="entry name" value="Ig-like_bact"/>
</dbReference>
<dbReference type="Gene3D" id="2.60.40.3630">
    <property type="match status" value="1"/>
</dbReference>
<dbReference type="SUPFAM" id="SSF51055">
    <property type="entry name" value="Carbohydrate binding domain"/>
    <property type="match status" value="2"/>
</dbReference>
<feature type="chain" id="PRO_5046754106" evidence="4">
    <location>
        <begin position="26"/>
        <end position="1027"/>
    </location>
</feature>
<keyword evidence="4" id="KW-0732">Signal</keyword>
<keyword evidence="3" id="KW-0326">Glycosidase</keyword>
<dbReference type="Proteomes" id="UP001597055">
    <property type="component" value="Unassembled WGS sequence"/>
</dbReference>
<dbReference type="SUPFAM" id="SSF75005">
    <property type="entry name" value="Arabinanase/levansucrase/invertase"/>
    <property type="match status" value="1"/>
</dbReference>
<accession>A0ABW3AF41</accession>
<dbReference type="InterPro" id="IPR023296">
    <property type="entry name" value="Glyco_hydro_beta-prop_sf"/>
</dbReference>
<dbReference type="InterPro" id="IPR036573">
    <property type="entry name" value="CBM_sf_5/12"/>
</dbReference>
<evidence type="ECO:0000256" key="4">
    <source>
        <dbReference type="SAM" id="SignalP"/>
    </source>
</evidence>
<dbReference type="PANTHER" id="PTHR22925">
    <property type="entry name" value="GLYCOSYL HYDROLASE 43 FAMILY MEMBER"/>
    <property type="match status" value="1"/>
</dbReference>
<evidence type="ECO:0000256" key="3">
    <source>
        <dbReference type="ARBA" id="ARBA00023295"/>
    </source>
</evidence>
<keyword evidence="7" id="KW-1185">Reference proteome</keyword>
<evidence type="ECO:0000256" key="2">
    <source>
        <dbReference type="ARBA" id="ARBA00022801"/>
    </source>
</evidence>
<keyword evidence="2" id="KW-0378">Hydrolase</keyword>
<gene>
    <name evidence="6" type="ORF">ACFQ0P_04190</name>
</gene>
<dbReference type="InterPro" id="IPR003610">
    <property type="entry name" value="CBM5/12"/>
</dbReference>